<comment type="catalytic activity">
    <reaction evidence="7">
        <text>UDP-N-acetyl-alpha-D-muramoyl-L-alanyl-D-glutamate + meso-2,6-diaminopimelate + ATP = UDP-N-acetyl-alpha-D-muramoyl-L-alanyl-gamma-D-glutamyl-meso-2,6-diaminopimelate + ADP + phosphate + H(+)</text>
        <dbReference type="Rhea" id="RHEA:23676"/>
        <dbReference type="ChEBI" id="CHEBI:15378"/>
        <dbReference type="ChEBI" id="CHEBI:30616"/>
        <dbReference type="ChEBI" id="CHEBI:43474"/>
        <dbReference type="ChEBI" id="CHEBI:57791"/>
        <dbReference type="ChEBI" id="CHEBI:83900"/>
        <dbReference type="ChEBI" id="CHEBI:83905"/>
        <dbReference type="ChEBI" id="CHEBI:456216"/>
        <dbReference type="EC" id="6.3.2.13"/>
    </reaction>
</comment>
<comment type="cofactor">
    <cofactor evidence="7">
        <name>Mg(2+)</name>
        <dbReference type="ChEBI" id="CHEBI:18420"/>
    </cofactor>
</comment>
<dbReference type="GO" id="GO:0009252">
    <property type="term" value="P:peptidoglycan biosynthetic process"/>
    <property type="evidence" value="ECO:0007669"/>
    <property type="project" value="UniProtKB-UniRule"/>
</dbReference>
<name>A0AAU8H6E9_9BACT</name>
<comment type="pathway">
    <text evidence="7 8">Cell wall biogenesis; peptidoglycan biosynthesis.</text>
</comment>
<keyword evidence="2 7" id="KW-0132">Cell division</keyword>
<evidence type="ECO:0000259" key="11">
    <source>
        <dbReference type="Pfam" id="PF08245"/>
    </source>
</evidence>
<dbReference type="AlphaFoldDB" id="A0AAU8H6E9"/>
<dbReference type="Gene3D" id="3.40.1190.10">
    <property type="entry name" value="Mur-like, catalytic domain"/>
    <property type="match status" value="1"/>
</dbReference>
<dbReference type="NCBIfam" id="TIGR01085">
    <property type="entry name" value="murE"/>
    <property type="match status" value="1"/>
</dbReference>
<keyword evidence="7 12" id="KW-0436">Ligase</keyword>
<feature type="binding site" evidence="7">
    <location>
        <begin position="410"/>
        <end position="413"/>
    </location>
    <ligand>
        <name>meso-2,6-diaminopimelate</name>
        <dbReference type="ChEBI" id="CHEBI:57791"/>
    </ligand>
</feature>
<evidence type="ECO:0000256" key="5">
    <source>
        <dbReference type="ARBA" id="ARBA00023306"/>
    </source>
</evidence>
<dbReference type="InterPro" id="IPR000713">
    <property type="entry name" value="Mur_ligase_N"/>
</dbReference>
<keyword evidence="4 7" id="KW-0573">Peptidoglycan synthesis</keyword>
<keyword evidence="3 7" id="KW-0133">Cell shape</keyword>
<dbReference type="GO" id="GO:0008765">
    <property type="term" value="F:UDP-N-acetylmuramoylalanyl-D-glutamate-2,6-diaminopimelate ligase activity"/>
    <property type="evidence" value="ECO:0007669"/>
    <property type="project" value="UniProtKB-UniRule"/>
</dbReference>
<keyword evidence="7" id="KW-0963">Cytoplasm</keyword>
<evidence type="ECO:0000256" key="3">
    <source>
        <dbReference type="ARBA" id="ARBA00022960"/>
    </source>
</evidence>
<feature type="modified residue" description="N6-carboxylysine" evidence="7">
    <location>
        <position position="219"/>
    </location>
</feature>
<keyword evidence="7" id="KW-0547">Nucleotide-binding</keyword>
<feature type="domain" description="Mur ligase N-terminal catalytic" evidence="9">
    <location>
        <begin position="23"/>
        <end position="96"/>
    </location>
</feature>
<dbReference type="GO" id="GO:0005737">
    <property type="term" value="C:cytoplasm"/>
    <property type="evidence" value="ECO:0007669"/>
    <property type="project" value="UniProtKB-SubCell"/>
</dbReference>
<feature type="binding site" evidence="7">
    <location>
        <begin position="110"/>
        <end position="116"/>
    </location>
    <ligand>
        <name>ATP</name>
        <dbReference type="ChEBI" id="CHEBI:30616"/>
    </ligand>
</feature>
<proteinExistence type="inferred from homology"/>
<evidence type="ECO:0000256" key="4">
    <source>
        <dbReference type="ARBA" id="ARBA00022984"/>
    </source>
</evidence>
<evidence type="ECO:0000313" key="12">
    <source>
        <dbReference type="EMBL" id="XCH49211.1"/>
    </source>
</evidence>
<dbReference type="SUPFAM" id="SSF53623">
    <property type="entry name" value="MurD-like peptide ligases, catalytic domain"/>
    <property type="match status" value="1"/>
</dbReference>
<gene>
    <name evidence="7" type="primary">murE</name>
    <name evidence="12" type="ORF">V4D31_03380</name>
</gene>
<keyword evidence="6 7" id="KW-0961">Cell wall biogenesis/degradation</keyword>
<feature type="binding site" evidence="7">
    <location>
        <position position="28"/>
    </location>
    <ligand>
        <name>UDP-N-acetyl-alpha-D-muramoyl-L-alanyl-D-glutamate</name>
        <dbReference type="ChEBI" id="CHEBI:83900"/>
    </ligand>
</feature>
<dbReference type="SUPFAM" id="SSF63418">
    <property type="entry name" value="MurE/MurF N-terminal domain"/>
    <property type="match status" value="1"/>
</dbReference>
<protein>
    <recommendedName>
        <fullName evidence="7">UDP-N-acetylmuramoyl-L-alanyl-D-glutamate--2,6-diaminopimelate ligase</fullName>
        <ecNumber evidence="7">6.3.2.13</ecNumber>
    </recommendedName>
    <alternativeName>
        <fullName evidence="7">Meso-A2pm-adding enzyme</fullName>
    </alternativeName>
    <alternativeName>
        <fullName evidence="7">Meso-diaminopimelate-adding enzyme</fullName>
    </alternativeName>
    <alternativeName>
        <fullName evidence="7">UDP-MurNAc-L-Ala-D-Glu:meso-diaminopimelate ligase</fullName>
    </alternativeName>
    <alternativeName>
        <fullName evidence="7">UDP-MurNAc-tripeptide synthetase</fullName>
    </alternativeName>
    <alternativeName>
        <fullName evidence="7">UDP-N-acetylmuramyl-tripeptide synthetase</fullName>
    </alternativeName>
</protein>
<dbReference type="GO" id="GO:0000287">
    <property type="term" value="F:magnesium ion binding"/>
    <property type="evidence" value="ECO:0007669"/>
    <property type="project" value="UniProtKB-UniRule"/>
</dbReference>
<dbReference type="Gene3D" id="3.40.1390.10">
    <property type="entry name" value="MurE/MurF, N-terminal domain"/>
    <property type="match status" value="1"/>
</dbReference>
<evidence type="ECO:0000256" key="7">
    <source>
        <dbReference type="HAMAP-Rule" id="MF_00208"/>
    </source>
</evidence>
<feature type="binding site" evidence="7">
    <location>
        <position position="187"/>
    </location>
    <ligand>
        <name>UDP-N-acetyl-alpha-D-muramoyl-L-alanyl-D-glutamate</name>
        <dbReference type="ChEBI" id="CHEBI:83900"/>
    </ligand>
</feature>
<feature type="domain" description="Mur ligase C-terminal" evidence="10">
    <location>
        <begin position="332"/>
        <end position="462"/>
    </location>
</feature>
<feature type="binding site" evidence="7">
    <location>
        <position position="464"/>
    </location>
    <ligand>
        <name>meso-2,6-diaminopimelate</name>
        <dbReference type="ChEBI" id="CHEBI:57791"/>
    </ligand>
</feature>
<comment type="caution">
    <text evidence="7">Lacks conserved residue(s) required for the propagation of feature annotation.</text>
</comment>
<dbReference type="InterPro" id="IPR035911">
    <property type="entry name" value="MurE/MurF_N"/>
</dbReference>
<dbReference type="PANTHER" id="PTHR23135:SF4">
    <property type="entry name" value="UDP-N-ACETYLMURAMOYL-L-ALANYL-D-GLUTAMATE--2,6-DIAMINOPIMELATE LIGASE MURE HOMOLOG, CHLOROPLASTIC"/>
    <property type="match status" value="1"/>
</dbReference>
<dbReference type="PANTHER" id="PTHR23135">
    <property type="entry name" value="MUR LIGASE FAMILY MEMBER"/>
    <property type="match status" value="1"/>
</dbReference>
<feature type="domain" description="Mur ligase central" evidence="11">
    <location>
        <begin position="108"/>
        <end position="309"/>
    </location>
</feature>
<feature type="binding site" evidence="7">
    <location>
        <position position="386"/>
    </location>
    <ligand>
        <name>meso-2,6-diaminopimelate</name>
        <dbReference type="ChEBI" id="CHEBI:57791"/>
    </ligand>
</feature>
<dbReference type="Pfam" id="PF08245">
    <property type="entry name" value="Mur_ligase_M"/>
    <property type="match status" value="1"/>
</dbReference>
<dbReference type="InterPro" id="IPR036565">
    <property type="entry name" value="Mur-like_cat_sf"/>
</dbReference>
<comment type="function">
    <text evidence="7">Catalyzes the addition of meso-diaminopimelic acid to the nucleotide precursor UDP-N-acetylmuramoyl-L-alanyl-D-glutamate (UMAG) in the biosynthesis of bacterial cell-wall peptidoglycan.</text>
</comment>
<dbReference type="RefSeq" id="WP_353686843.1">
    <property type="nucleotide sequence ID" value="NZ_CP144374.1"/>
</dbReference>
<dbReference type="InterPro" id="IPR036615">
    <property type="entry name" value="Mur_ligase_C_dom_sf"/>
</dbReference>
<dbReference type="GO" id="GO:0005524">
    <property type="term" value="F:ATP binding"/>
    <property type="evidence" value="ECO:0007669"/>
    <property type="project" value="UniProtKB-UniRule"/>
</dbReference>
<dbReference type="InterPro" id="IPR013221">
    <property type="entry name" value="Mur_ligase_cen"/>
</dbReference>
<dbReference type="InterPro" id="IPR004101">
    <property type="entry name" value="Mur_ligase_C"/>
</dbReference>
<reference evidence="12" key="1">
    <citation type="submission" date="2024-01" db="EMBL/GenBank/DDBJ databases">
        <title>The first autotrophic representatives of the genus Thermodesulfovibrio.</title>
        <authorList>
            <person name="Maltseva A.I."/>
            <person name="Elcheninov A.G."/>
            <person name="Kublanov I.V."/>
            <person name="Lebedinsky A.V."/>
            <person name="Frolov E.N."/>
        </authorList>
    </citation>
    <scope>NUCLEOTIDE SEQUENCE</scope>
    <source>
        <strain evidence="12">3462-1</strain>
    </source>
</reference>
<keyword evidence="7" id="KW-0067">ATP-binding</keyword>
<evidence type="ECO:0000259" key="10">
    <source>
        <dbReference type="Pfam" id="PF02875"/>
    </source>
</evidence>
<dbReference type="KEGG" id="tob:V4D31_03380"/>
<dbReference type="HAMAP" id="MF_00208">
    <property type="entry name" value="MurE"/>
    <property type="match status" value="1"/>
</dbReference>
<organism evidence="12">
    <name type="scientific">Thermodesulfovibrio obliviosus</name>
    <dbReference type="NCBI Taxonomy" id="3118332"/>
    <lineage>
        <taxon>Bacteria</taxon>
        <taxon>Pseudomonadati</taxon>
        <taxon>Nitrospirota</taxon>
        <taxon>Thermodesulfovibrionia</taxon>
        <taxon>Thermodesulfovibrionales</taxon>
        <taxon>Thermodesulfovibrionaceae</taxon>
        <taxon>Thermodesulfovibrio</taxon>
    </lineage>
</organism>
<dbReference type="InterPro" id="IPR005761">
    <property type="entry name" value="UDP-N-AcMur-Glu-dNH2Pim_ligase"/>
</dbReference>
<dbReference type="Pfam" id="PF01225">
    <property type="entry name" value="Mur_ligase"/>
    <property type="match status" value="1"/>
</dbReference>
<keyword evidence="5 7" id="KW-0131">Cell cycle</keyword>
<feature type="binding site" evidence="7">
    <location>
        <begin position="152"/>
        <end position="153"/>
    </location>
    <ligand>
        <name>UDP-N-acetyl-alpha-D-muramoyl-L-alanyl-D-glutamate</name>
        <dbReference type="ChEBI" id="CHEBI:83900"/>
    </ligand>
</feature>
<comment type="PTM">
    <text evidence="7">Carboxylation is probably crucial for Mg(2+) binding and, consequently, for the gamma-phosphate positioning of ATP.</text>
</comment>
<evidence type="ECO:0000256" key="2">
    <source>
        <dbReference type="ARBA" id="ARBA00022618"/>
    </source>
</evidence>
<dbReference type="Pfam" id="PF02875">
    <property type="entry name" value="Mur_ligase_C"/>
    <property type="match status" value="1"/>
</dbReference>
<sequence length="490" mass="55317">MILRELLRKDFDVKGDINREILNLCYNSKDVKEGSIFVAISGGKTDGHLFIEEAIKNGSIAIVYEKGKILPQNDSVTWIAVNDTRNALAWLSSRFYGNPSEKVKMIGITGTNGKTTTSYLIREILKKYGKKTGIIGTIKYLIDEEEKAAIHTTPEAPEFQGLLHEMVQKGVEYVISEVSSHALALKRVDYTQFDVAVFTNLSRDHLDFHKDMDDYFQAKKRLFTDLLKEEGIAVINIDDEYGRRLAQEIKNEKILYSLQNPEAHIYVKNYRLKFKETEIVFSINDEELFVKTSLLGVPNIYNVASAVSVAFSLNIPPDIIVSALSEVCSPEGRFEKVDVGQDFLVFVDYAHTPDALERLLLSVKKLKENLSKDGRIITVFGCGGNRDKGKRPEMGKIATELSDMVILTSDNPRWEEPGEIIKDIEEGISKDNYIVVPDRAMSLWIATRICKNGDILIVAGKGHEDYQEIKGRRYHLSDKEVLTKALKGLK</sequence>
<comment type="similarity">
    <text evidence="1 7">Belongs to the MurCDEF family. MurE subfamily.</text>
</comment>
<dbReference type="EMBL" id="CP144374">
    <property type="protein sequence ID" value="XCH49211.1"/>
    <property type="molecule type" value="Genomic_DNA"/>
</dbReference>
<dbReference type="GO" id="GO:0008360">
    <property type="term" value="P:regulation of cell shape"/>
    <property type="evidence" value="ECO:0007669"/>
    <property type="project" value="UniProtKB-KW"/>
</dbReference>
<feature type="short sequence motif" description="Meso-diaminopimelate recognition motif" evidence="7">
    <location>
        <begin position="410"/>
        <end position="413"/>
    </location>
</feature>
<evidence type="ECO:0000256" key="1">
    <source>
        <dbReference type="ARBA" id="ARBA00005898"/>
    </source>
</evidence>
<evidence type="ECO:0000256" key="6">
    <source>
        <dbReference type="ARBA" id="ARBA00023316"/>
    </source>
</evidence>
<keyword evidence="7" id="KW-0460">Magnesium</keyword>
<evidence type="ECO:0000256" key="8">
    <source>
        <dbReference type="RuleBase" id="RU004135"/>
    </source>
</evidence>
<comment type="subcellular location">
    <subcellularLocation>
        <location evidence="7 8">Cytoplasm</location>
    </subcellularLocation>
</comment>
<accession>A0AAU8H6E9</accession>
<dbReference type="GO" id="GO:0051301">
    <property type="term" value="P:cell division"/>
    <property type="evidence" value="ECO:0007669"/>
    <property type="project" value="UniProtKB-KW"/>
</dbReference>
<dbReference type="SUPFAM" id="SSF53244">
    <property type="entry name" value="MurD-like peptide ligases, peptide-binding domain"/>
    <property type="match status" value="1"/>
</dbReference>
<dbReference type="NCBIfam" id="NF001124">
    <property type="entry name" value="PRK00139.1-2"/>
    <property type="match status" value="1"/>
</dbReference>
<feature type="binding site" evidence="7">
    <location>
        <position position="179"/>
    </location>
    <ligand>
        <name>UDP-N-acetyl-alpha-D-muramoyl-L-alanyl-D-glutamate</name>
        <dbReference type="ChEBI" id="CHEBI:83900"/>
    </ligand>
</feature>
<dbReference type="Gene3D" id="3.90.190.20">
    <property type="entry name" value="Mur ligase, C-terminal domain"/>
    <property type="match status" value="1"/>
</dbReference>
<dbReference type="NCBIfam" id="NF001126">
    <property type="entry name" value="PRK00139.1-4"/>
    <property type="match status" value="1"/>
</dbReference>
<dbReference type="GO" id="GO:0071555">
    <property type="term" value="P:cell wall organization"/>
    <property type="evidence" value="ECO:0007669"/>
    <property type="project" value="UniProtKB-KW"/>
</dbReference>
<evidence type="ECO:0000259" key="9">
    <source>
        <dbReference type="Pfam" id="PF01225"/>
    </source>
</evidence>
<feature type="binding site" evidence="7">
    <location>
        <position position="460"/>
    </location>
    <ligand>
        <name>meso-2,6-diaminopimelate</name>
        <dbReference type="ChEBI" id="CHEBI:57791"/>
    </ligand>
</feature>
<dbReference type="EC" id="6.3.2.13" evidence="7"/>